<dbReference type="Pfam" id="PF02113">
    <property type="entry name" value="Peptidase_S13"/>
    <property type="match status" value="1"/>
</dbReference>
<dbReference type="SUPFAM" id="SSF56601">
    <property type="entry name" value="beta-lactamase/transpeptidase-like"/>
    <property type="match status" value="1"/>
</dbReference>
<gene>
    <name evidence="4" type="ORF">A11A3_02972</name>
</gene>
<feature type="signal peptide" evidence="3">
    <location>
        <begin position="1"/>
        <end position="22"/>
    </location>
</feature>
<dbReference type="STRING" id="1177179.A11A3_02972"/>
<dbReference type="Gene3D" id="3.40.710.10">
    <property type="entry name" value="DD-peptidase/beta-lactamase superfamily"/>
    <property type="match status" value="1"/>
</dbReference>
<accession>L0WI13</accession>
<dbReference type="GO" id="GO:0000270">
    <property type="term" value="P:peptidoglycan metabolic process"/>
    <property type="evidence" value="ECO:0007669"/>
    <property type="project" value="TreeGrafter"/>
</dbReference>
<dbReference type="MEROPS" id="S13.003"/>
<dbReference type="PANTHER" id="PTHR30023:SF0">
    <property type="entry name" value="PENICILLIN-SENSITIVE CARBOXYPEPTIDASE A"/>
    <property type="match status" value="1"/>
</dbReference>
<keyword evidence="5" id="KW-1185">Reference proteome</keyword>
<keyword evidence="2" id="KW-0378">Hydrolase</keyword>
<dbReference type="PATRIC" id="fig|1177179.3.peg.593"/>
<dbReference type="PANTHER" id="PTHR30023">
    <property type="entry name" value="D-ALANYL-D-ALANINE CARBOXYPEPTIDASE"/>
    <property type="match status" value="1"/>
</dbReference>
<evidence type="ECO:0000256" key="2">
    <source>
        <dbReference type="ARBA" id="ARBA00022801"/>
    </source>
</evidence>
<dbReference type="Gene3D" id="3.50.80.20">
    <property type="entry name" value="D-Ala-D-Ala carboxypeptidase C, peptidase S13"/>
    <property type="match status" value="1"/>
</dbReference>
<dbReference type="AlphaFoldDB" id="L0WI13"/>
<dbReference type="eggNOG" id="COG2027">
    <property type="taxonomic scope" value="Bacteria"/>
</dbReference>
<dbReference type="InterPro" id="IPR000667">
    <property type="entry name" value="Peptidase_S13"/>
</dbReference>
<dbReference type="EMBL" id="AMRJ01000002">
    <property type="protein sequence ID" value="EKF75797.1"/>
    <property type="molecule type" value="Genomic_DNA"/>
</dbReference>
<comment type="caution">
    <text evidence="4">The sequence shown here is derived from an EMBL/GenBank/DDBJ whole genome shotgun (WGS) entry which is preliminary data.</text>
</comment>
<evidence type="ECO:0000256" key="3">
    <source>
        <dbReference type="SAM" id="SignalP"/>
    </source>
</evidence>
<dbReference type="NCBIfam" id="TIGR00666">
    <property type="entry name" value="PBP4"/>
    <property type="match status" value="1"/>
</dbReference>
<sequence length="498" mass="55118">MLYCATRWLTVALLLFAGPAMAEPVAADLPHPQLQPVLNQAQKIDLPDQALALAAIPLNGPGKARYVNPDEAVSPGSIMKLVTTYAALELLGPNYHWHTRLYTDGTIDGDTLNGNLYFVGSGDPKLTEERLWQLLRELRGYGIRTINGQLRLDGSFFHLPNGIHDFNDDGDNPNAPFLVEPDSLLTNLNVVRLRARADDRGIHTWMEPDLASVTVNNQLVFKTFGHCPARYQYDFQPRTLSNGKVEVTVTGVLPRDCSTDSYLSLFSQRDYTAALLTSLWQQVGGTFTDKADIDHTHLATLPRGATLLATTSSRDLVTMVRDINKWSNNVMARQLFLTIGAERRQPDDQDDLAAAEREIRQWLAHKGIDGHAMVFENGAGLSRIERITAGQMAQLLEQAWHSPYSAELISSLPLAAMDGTMRRRLRDADMDGLAHIKTGSLNNVRSVAGFARDDNNTTWAVVAVINHQQAWKTEAVLDTLLKQIHLAARPTTITTATN</sequence>
<keyword evidence="4" id="KW-0645">Protease</keyword>
<comment type="similarity">
    <text evidence="1">Belongs to the peptidase S13 family.</text>
</comment>
<evidence type="ECO:0000313" key="4">
    <source>
        <dbReference type="EMBL" id="EKF75797.1"/>
    </source>
</evidence>
<evidence type="ECO:0000313" key="5">
    <source>
        <dbReference type="Proteomes" id="UP000010164"/>
    </source>
</evidence>
<dbReference type="OrthoDB" id="9802627at2"/>
<dbReference type="GO" id="GO:0006508">
    <property type="term" value="P:proteolysis"/>
    <property type="evidence" value="ECO:0007669"/>
    <property type="project" value="InterPro"/>
</dbReference>
<protein>
    <submittedName>
        <fullName evidence="4">D-alanyl-D-alanine carboxypeptidase/D-alanyl-D-alanine-endopeptidase</fullName>
    </submittedName>
</protein>
<dbReference type="InterPro" id="IPR012338">
    <property type="entry name" value="Beta-lactam/transpept-like"/>
</dbReference>
<feature type="chain" id="PRO_5003948008" evidence="3">
    <location>
        <begin position="23"/>
        <end position="498"/>
    </location>
</feature>
<reference evidence="4 5" key="1">
    <citation type="journal article" date="2012" name="J. Bacteriol.">
        <title>Genome Sequence of the Alkane-Degrading Bacterium Alcanivorax hongdengensis Type Strain A-11-3.</title>
        <authorList>
            <person name="Lai Q."/>
            <person name="Shao Z."/>
        </authorList>
    </citation>
    <scope>NUCLEOTIDE SEQUENCE [LARGE SCALE GENOMIC DNA]</scope>
    <source>
        <strain evidence="4 5">A-11-3</strain>
    </source>
</reference>
<evidence type="ECO:0000256" key="1">
    <source>
        <dbReference type="ARBA" id="ARBA00006096"/>
    </source>
</evidence>
<dbReference type="GO" id="GO:0004185">
    <property type="term" value="F:serine-type carboxypeptidase activity"/>
    <property type="evidence" value="ECO:0007669"/>
    <property type="project" value="InterPro"/>
</dbReference>
<organism evidence="4 5">
    <name type="scientific">Alcanivorax hongdengensis A-11-3</name>
    <dbReference type="NCBI Taxonomy" id="1177179"/>
    <lineage>
        <taxon>Bacteria</taxon>
        <taxon>Pseudomonadati</taxon>
        <taxon>Pseudomonadota</taxon>
        <taxon>Gammaproteobacteria</taxon>
        <taxon>Oceanospirillales</taxon>
        <taxon>Alcanivoracaceae</taxon>
        <taxon>Alcanivorax</taxon>
    </lineage>
</organism>
<keyword evidence="4" id="KW-0121">Carboxypeptidase</keyword>
<dbReference type="Proteomes" id="UP000010164">
    <property type="component" value="Unassembled WGS sequence"/>
</dbReference>
<dbReference type="RefSeq" id="WP_008927781.1">
    <property type="nucleotide sequence ID" value="NZ_AMRJ01000002.1"/>
</dbReference>
<dbReference type="PRINTS" id="PR00922">
    <property type="entry name" value="DADACBPTASE3"/>
</dbReference>
<keyword evidence="3" id="KW-0732">Signal</keyword>
<name>L0WI13_9GAMM</name>
<proteinExistence type="inferred from homology"/>